<evidence type="ECO:0000313" key="10">
    <source>
        <dbReference type="Proteomes" id="UP000191004"/>
    </source>
</evidence>
<evidence type="ECO:0000256" key="6">
    <source>
        <dbReference type="SAM" id="SignalP"/>
    </source>
</evidence>
<feature type="active site" description="Charge relay system" evidence="5">
    <location>
        <position position="839"/>
    </location>
</feature>
<dbReference type="PRINTS" id="PR00723">
    <property type="entry name" value="SUBTILISIN"/>
</dbReference>
<dbReference type="SUPFAM" id="SSF52743">
    <property type="entry name" value="Subtilisin-like"/>
    <property type="match status" value="1"/>
</dbReference>
<feature type="domain" description="Peptidase S8/S53" evidence="7">
    <location>
        <begin position="639"/>
        <end position="857"/>
    </location>
</feature>
<dbReference type="InterPro" id="IPR036852">
    <property type="entry name" value="Peptidase_S8/S53_dom_sf"/>
</dbReference>
<keyword evidence="3 5" id="KW-0378">Hydrolase</keyword>
<dbReference type="CDD" id="cd00306">
    <property type="entry name" value="Peptidases_S8_S53"/>
    <property type="match status" value="1"/>
</dbReference>
<dbReference type="PROSITE" id="PS00138">
    <property type="entry name" value="SUBTILASE_SER"/>
    <property type="match status" value="1"/>
</dbReference>
<dbReference type="EMBL" id="LVVK01000003">
    <property type="protein sequence ID" value="OPB46342.1"/>
    <property type="molecule type" value="Genomic_DNA"/>
</dbReference>
<evidence type="ECO:0000256" key="1">
    <source>
        <dbReference type="ARBA" id="ARBA00011073"/>
    </source>
</evidence>
<name>A0A1T3CZ40_9HYPO</name>
<evidence type="ECO:0000256" key="2">
    <source>
        <dbReference type="ARBA" id="ARBA00022670"/>
    </source>
</evidence>
<comment type="similarity">
    <text evidence="1 5">Belongs to the peptidase S8 family.</text>
</comment>
<dbReference type="GO" id="GO:0006508">
    <property type="term" value="P:proteolysis"/>
    <property type="evidence" value="ECO:0007669"/>
    <property type="project" value="UniProtKB-KW"/>
</dbReference>
<dbReference type="AlphaFoldDB" id="A0A1T3CZ40"/>
<evidence type="ECO:0000313" key="9">
    <source>
        <dbReference type="EMBL" id="OPB46342.1"/>
    </source>
</evidence>
<dbReference type="OrthoDB" id="206201at2759"/>
<keyword evidence="4 5" id="KW-0720">Serine protease</keyword>
<feature type="domain" description="DUF7580" evidence="8">
    <location>
        <begin position="201"/>
        <end position="537"/>
    </location>
</feature>
<evidence type="ECO:0000259" key="7">
    <source>
        <dbReference type="Pfam" id="PF00082"/>
    </source>
</evidence>
<feature type="signal peptide" evidence="6">
    <location>
        <begin position="1"/>
        <end position="18"/>
    </location>
</feature>
<comment type="caution">
    <text evidence="9">The sequence shown here is derived from an EMBL/GenBank/DDBJ whole genome shotgun (WGS) entry which is preliminary data.</text>
</comment>
<reference evidence="9 10" key="1">
    <citation type="submission" date="2016-04" db="EMBL/GenBank/DDBJ databases">
        <title>Multiple horizontal gene transfer events from other fungi enriched the ability of the initially mycotrophic fungus Trichoderma (Ascomycota) to feed on dead plant biomass.</title>
        <authorList>
            <person name="Atanasova L."/>
            <person name="Chenthamara K."/>
            <person name="Zhang J."/>
            <person name="Grujic M."/>
            <person name="Henrissat B."/>
            <person name="Kuo A."/>
            <person name="Aertz A."/>
            <person name="Salamov A."/>
            <person name="Lipzen A."/>
            <person name="Labutti K."/>
            <person name="Barry K."/>
            <person name="Miao Y."/>
            <person name="Rahimi M.J."/>
            <person name="Shen Q."/>
            <person name="Grigoriev I.V."/>
            <person name="Kubicek C.P."/>
            <person name="Druzhinina I.S."/>
        </authorList>
    </citation>
    <scope>NUCLEOTIDE SEQUENCE [LARGE SCALE GENOMIC DNA]</scope>
    <source>
        <strain evidence="9 10">NJAU 4742</strain>
    </source>
</reference>
<keyword evidence="2 5" id="KW-0645">Protease</keyword>
<dbReference type="InterPro" id="IPR000209">
    <property type="entry name" value="Peptidase_S8/S53_dom"/>
</dbReference>
<organism evidence="9 10">
    <name type="scientific">Trichoderma guizhouense</name>
    <dbReference type="NCBI Taxonomy" id="1491466"/>
    <lineage>
        <taxon>Eukaryota</taxon>
        <taxon>Fungi</taxon>
        <taxon>Dikarya</taxon>
        <taxon>Ascomycota</taxon>
        <taxon>Pezizomycotina</taxon>
        <taxon>Sordariomycetes</taxon>
        <taxon>Hypocreomycetidae</taxon>
        <taxon>Hypocreales</taxon>
        <taxon>Hypocreaceae</taxon>
        <taxon>Trichoderma</taxon>
    </lineage>
</organism>
<dbReference type="InterPro" id="IPR015500">
    <property type="entry name" value="Peptidase_S8_subtilisin-rel"/>
</dbReference>
<accession>A0A1T3CZ40</accession>
<dbReference type="Proteomes" id="UP000191004">
    <property type="component" value="Unassembled WGS sequence"/>
</dbReference>
<feature type="active site" description="Charge relay system" evidence="5">
    <location>
        <position position="646"/>
    </location>
</feature>
<dbReference type="PANTHER" id="PTHR43806:SF11">
    <property type="entry name" value="CEREVISIN-RELATED"/>
    <property type="match status" value="1"/>
</dbReference>
<dbReference type="GO" id="GO:0004252">
    <property type="term" value="F:serine-type endopeptidase activity"/>
    <property type="evidence" value="ECO:0007669"/>
    <property type="project" value="UniProtKB-UniRule"/>
</dbReference>
<dbReference type="Pfam" id="PF00082">
    <property type="entry name" value="Peptidase_S8"/>
    <property type="match status" value="1"/>
</dbReference>
<proteinExistence type="inferred from homology"/>
<sequence>MWQLELLSWVIPAFGALAKEFIESGPSPDLFRIAQDCYSDIIGIGLALYTSHGEWSSGIQDEQIGRLLKALESRLPKRWMPLLFPIPNKIHANDIEHAESKKFPGLEKLAKSIQSYDLGGYDECFELQGQSKELRDRYLNIIGHNICLFHKEERKSKAERDKFLKRVRGATEHFLNVYFRAPSGVEAEEFDLSKHPSYGMKDLANKTYGLLERHWKCHCVQRASTPSRLREARLGLIIDRGLAPKVVPQGITAHHYAQIKFEILLPLCRNDIEWKVTNVEVVKPRLEASISRDRQSVNNDICHWLLKSQYFQVDFLAQNDKLWHLTPRPFQGADHHTHMESLQQLLGDGVSVSDISKYTPKDKLILCYVLASSMLFLYPGSWFQTAWSSDKIYFVRRFGNSTSPAFTFPYLSTTFQQVQNDPPNHMQYHSHPAILALGIIFLEIATSVKFTRRSHEPTQWQQFNSDGIQALEQLQELERQITRDHSKRISRALIKVIRSCLILDPPPDFPTKQLSEEGPIRQYILSCIIQPLASDLRDGYKLCLEKLHDYVIPENGTENLDRPDRPFSTTENFTSATISEPASKLSETRELCLLGGGVGGEMRPGGDKKLAADAWFEWHTDALNRIEKLRKPDAIEPRRVKIAILDSGIELSQDQKDMYDVEPKIEYRSWIEEDREWKDDVGHGTHLAVLLRKIAPNAGIHVARVFKKRPHVEKSAQIIAEAIRHAVDDWKVDIIVMSFGFGSRNEIVYDAIKHAAFNDVLMFVAASNDGKNRPGGVAWPAIESNVICVHSGDGYGNQSSFTPSPKENMRIMVLGECVRSAWPPKLKLPGDVKDMSGTSCAAPIAAGVAAVILDYARGFLSQKEWGTLHRTDSMRRMFERLKDPDNHTGYWWVQHWGLFDSNRDESWIQGEIKGFLV</sequence>
<feature type="active site" description="Charge relay system" evidence="5">
    <location>
        <position position="683"/>
    </location>
</feature>
<evidence type="ECO:0000256" key="4">
    <source>
        <dbReference type="ARBA" id="ARBA00022825"/>
    </source>
</evidence>
<dbReference type="Pfam" id="PF24476">
    <property type="entry name" value="DUF7580"/>
    <property type="match status" value="1"/>
</dbReference>
<dbReference type="InterPro" id="IPR023828">
    <property type="entry name" value="Peptidase_S8_Ser-AS"/>
</dbReference>
<dbReference type="Gene3D" id="3.40.50.200">
    <property type="entry name" value="Peptidase S8/S53 domain"/>
    <property type="match status" value="1"/>
</dbReference>
<keyword evidence="6" id="KW-0732">Signal</keyword>
<evidence type="ECO:0000256" key="5">
    <source>
        <dbReference type="PROSITE-ProRule" id="PRU01240"/>
    </source>
</evidence>
<gene>
    <name evidence="9" type="ORF">A0O28_0064630</name>
</gene>
<dbReference type="PANTHER" id="PTHR43806">
    <property type="entry name" value="PEPTIDASE S8"/>
    <property type="match status" value="1"/>
</dbReference>
<protein>
    <submittedName>
        <fullName evidence="9">Uncharacterized protein</fullName>
    </submittedName>
</protein>
<dbReference type="InterPro" id="IPR050131">
    <property type="entry name" value="Peptidase_S8_subtilisin-like"/>
</dbReference>
<evidence type="ECO:0000256" key="3">
    <source>
        <dbReference type="ARBA" id="ARBA00022801"/>
    </source>
</evidence>
<evidence type="ECO:0000259" key="8">
    <source>
        <dbReference type="Pfam" id="PF24476"/>
    </source>
</evidence>
<dbReference type="PROSITE" id="PS51892">
    <property type="entry name" value="SUBTILASE"/>
    <property type="match status" value="1"/>
</dbReference>
<dbReference type="InterPro" id="IPR056002">
    <property type="entry name" value="DUF7580"/>
</dbReference>
<keyword evidence="10" id="KW-1185">Reference proteome</keyword>
<feature type="chain" id="PRO_5013159875" evidence="6">
    <location>
        <begin position="19"/>
        <end position="917"/>
    </location>
</feature>